<comment type="caution">
    <text evidence="3">The sequence shown here is derived from an EMBL/GenBank/DDBJ whole genome shotgun (WGS) entry which is preliminary data.</text>
</comment>
<sequence length="257" mass="26883">MSILFASLLLFATTVEGDLVFPRNETYTPSPHSPVVFAVQNAKTGWPIGLRIWVEVRRTSLFFDKVFPFPMISDADSPGFTGGPAPADPALFSSGVNLTGIVGEFSILWTLYVSDNCSASKEVDGYSTGNRSTSFIIAVGGKTPDIAAAVESCPVDVAAVVLDGVANTEVDGKEMLCGFVGGAAAKAKTDPCALRPLSKVIAANVSAAIEMQECLEEKGFDQKGFEACKSEAGLRLYPGAGGSSLLFVALAISVLDL</sequence>
<dbReference type="EMBL" id="MU839016">
    <property type="protein sequence ID" value="KAK1765228.1"/>
    <property type="molecule type" value="Genomic_DNA"/>
</dbReference>
<keyword evidence="4" id="KW-1185">Reference proteome</keyword>
<keyword evidence="1" id="KW-0732">Signal</keyword>
<reference evidence="3" key="1">
    <citation type="submission" date="2023-06" db="EMBL/GenBank/DDBJ databases">
        <title>Genome-scale phylogeny and comparative genomics of the fungal order Sordariales.</title>
        <authorList>
            <consortium name="Lawrence Berkeley National Laboratory"/>
            <person name="Hensen N."/>
            <person name="Bonometti L."/>
            <person name="Westerberg I."/>
            <person name="Brannstrom I.O."/>
            <person name="Guillou S."/>
            <person name="Cros-Aarteil S."/>
            <person name="Calhoun S."/>
            <person name="Haridas S."/>
            <person name="Kuo A."/>
            <person name="Mondo S."/>
            <person name="Pangilinan J."/>
            <person name="Riley R."/>
            <person name="Labutti K."/>
            <person name="Andreopoulos B."/>
            <person name="Lipzen A."/>
            <person name="Chen C."/>
            <person name="Yanf M."/>
            <person name="Daum C."/>
            <person name="Ng V."/>
            <person name="Clum A."/>
            <person name="Steindorff A."/>
            <person name="Ohm R."/>
            <person name="Martin F."/>
            <person name="Silar P."/>
            <person name="Natvig D."/>
            <person name="Lalanne C."/>
            <person name="Gautier V."/>
            <person name="Ament-Velasquez S.L."/>
            <person name="Kruys A."/>
            <person name="Hutchinson M.I."/>
            <person name="Powell A.J."/>
            <person name="Barry K."/>
            <person name="Miller A.N."/>
            <person name="Grigoriev I.V."/>
            <person name="Debuchy R."/>
            <person name="Gladieux P."/>
            <person name="Thoren M.H."/>
            <person name="Johannesson H."/>
        </authorList>
    </citation>
    <scope>NUCLEOTIDE SEQUENCE</scope>
    <source>
        <strain evidence="3">8032-3</strain>
    </source>
</reference>
<dbReference type="Proteomes" id="UP001244011">
    <property type="component" value="Unassembled WGS sequence"/>
</dbReference>
<feature type="chain" id="PRO_5042608816" description="DUF7136 domain-containing protein" evidence="1">
    <location>
        <begin position="18"/>
        <end position="257"/>
    </location>
</feature>
<evidence type="ECO:0000313" key="3">
    <source>
        <dbReference type="EMBL" id="KAK1765228.1"/>
    </source>
</evidence>
<dbReference type="Pfam" id="PF23584">
    <property type="entry name" value="DUF7136"/>
    <property type="match status" value="1"/>
</dbReference>
<evidence type="ECO:0000256" key="1">
    <source>
        <dbReference type="SAM" id="SignalP"/>
    </source>
</evidence>
<dbReference type="GeneID" id="85309355"/>
<evidence type="ECO:0000259" key="2">
    <source>
        <dbReference type="Pfam" id="PF23584"/>
    </source>
</evidence>
<proteinExistence type="predicted"/>
<accession>A0AAJ0BXI0</accession>
<name>A0AAJ0BXI0_9PEZI</name>
<dbReference type="RefSeq" id="XP_060281441.1">
    <property type="nucleotide sequence ID" value="XM_060426168.1"/>
</dbReference>
<dbReference type="AlphaFoldDB" id="A0AAJ0BXI0"/>
<feature type="domain" description="DUF7136" evidence="2">
    <location>
        <begin position="11"/>
        <end position="216"/>
    </location>
</feature>
<evidence type="ECO:0000313" key="4">
    <source>
        <dbReference type="Proteomes" id="UP001244011"/>
    </source>
</evidence>
<gene>
    <name evidence="3" type="ORF">QBC33DRAFT_516994</name>
</gene>
<organism evidence="3 4">
    <name type="scientific">Phialemonium atrogriseum</name>
    <dbReference type="NCBI Taxonomy" id="1093897"/>
    <lineage>
        <taxon>Eukaryota</taxon>
        <taxon>Fungi</taxon>
        <taxon>Dikarya</taxon>
        <taxon>Ascomycota</taxon>
        <taxon>Pezizomycotina</taxon>
        <taxon>Sordariomycetes</taxon>
        <taxon>Sordariomycetidae</taxon>
        <taxon>Cephalothecales</taxon>
        <taxon>Cephalothecaceae</taxon>
        <taxon>Phialemonium</taxon>
    </lineage>
</organism>
<feature type="signal peptide" evidence="1">
    <location>
        <begin position="1"/>
        <end position="17"/>
    </location>
</feature>
<protein>
    <recommendedName>
        <fullName evidence="2">DUF7136 domain-containing protein</fullName>
    </recommendedName>
</protein>
<dbReference type="InterPro" id="IPR055560">
    <property type="entry name" value="DUF7136"/>
</dbReference>